<evidence type="ECO:0000256" key="2">
    <source>
        <dbReference type="ARBA" id="ARBA00022898"/>
    </source>
</evidence>
<dbReference type="GO" id="GO:0003941">
    <property type="term" value="F:L-serine ammonia-lyase activity"/>
    <property type="evidence" value="ECO:0007669"/>
    <property type="project" value="TreeGrafter"/>
</dbReference>
<dbReference type="RefSeq" id="WP_149676356.1">
    <property type="nucleotide sequence ID" value="NZ_VTUZ01000069.1"/>
</dbReference>
<protein>
    <submittedName>
        <fullName evidence="5">Pyridoxal-phosphate dependent enzyme</fullName>
    </submittedName>
</protein>
<keyword evidence="3" id="KW-0456">Lyase</keyword>
<dbReference type="InterPro" id="IPR036052">
    <property type="entry name" value="TrpB-like_PALP_sf"/>
</dbReference>
<dbReference type="AlphaFoldDB" id="A0A5B0G347"/>
<evidence type="ECO:0000313" key="6">
    <source>
        <dbReference type="Proteomes" id="UP000325273"/>
    </source>
</evidence>
<organism evidence="5 6">
    <name type="scientific">Paraburkholderia panacisoli</name>
    <dbReference type="NCBI Taxonomy" id="2603818"/>
    <lineage>
        <taxon>Bacteria</taxon>
        <taxon>Pseudomonadati</taxon>
        <taxon>Pseudomonadota</taxon>
        <taxon>Betaproteobacteria</taxon>
        <taxon>Burkholderiales</taxon>
        <taxon>Burkholderiaceae</taxon>
        <taxon>Paraburkholderia</taxon>
    </lineage>
</organism>
<evidence type="ECO:0000256" key="3">
    <source>
        <dbReference type="ARBA" id="ARBA00023239"/>
    </source>
</evidence>
<dbReference type="InterPro" id="IPR001926">
    <property type="entry name" value="TrpB-like_PALP"/>
</dbReference>
<comment type="caution">
    <text evidence="5">The sequence shown here is derived from an EMBL/GenBank/DDBJ whole genome shotgun (WGS) entry which is preliminary data.</text>
</comment>
<proteinExistence type="predicted"/>
<sequence length="370" mass="39266">MVLSEIDQHKPLVRKSEDISGFSDILHHSRKPLDGGSGSAYLGDVSRSDIERASESMRGTVVRPPLLRCADARDRSIFLKPENLQPHGAFKIRCAFNAVSKLTPAQLSNGVFTASTGNFALGVTEAARVRGAEVRVYVTNTAGRSKIEALRALGARVHEVDYESWWAILRGEIPAGETGTFLHPCACRDVVVGDATIGQEILEDLPDVDVILVPFGGGGLITGIALACINWGSHAQLYACETEAACPLYSSLTAGAIVEVPVDSTPMVSGIGVPTVLDANWPYLNAFVDGVVVSALEETAEAIRCLAKSNHLVVEGAGAVALAAARHPYFAGKRIAAVLTGGGIDMHVLASVLNGVRSEYLPPSRLRNYE</sequence>
<dbReference type="InterPro" id="IPR050147">
    <property type="entry name" value="Ser/Thr_Dehydratase"/>
</dbReference>
<dbReference type="GO" id="GO:0009097">
    <property type="term" value="P:isoleucine biosynthetic process"/>
    <property type="evidence" value="ECO:0007669"/>
    <property type="project" value="TreeGrafter"/>
</dbReference>
<dbReference type="GO" id="GO:0004794">
    <property type="term" value="F:threonine deaminase activity"/>
    <property type="evidence" value="ECO:0007669"/>
    <property type="project" value="TreeGrafter"/>
</dbReference>
<dbReference type="SUPFAM" id="SSF53686">
    <property type="entry name" value="Tryptophan synthase beta subunit-like PLP-dependent enzymes"/>
    <property type="match status" value="1"/>
</dbReference>
<dbReference type="Proteomes" id="UP000325273">
    <property type="component" value="Unassembled WGS sequence"/>
</dbReference>
<comment type="cofactor">
    <cofactor evidence="1">
        <name>pyridoxal 5'-phosphate</name>
        <dbReference type="ChEBI" id="CHEBI:597326"/>
    </cofactor>
</comment>
<feature type="domain" description="Tryptophan synthase beta chain-like PALP" evidence="4">
    <location>
        <begin position="65"/>
        <end position="341"/>
    </location>
</feature>
<dbReference type="GO" id="GO:0006567">
    <property type="term" value="P:L-threonine catabolic process"/>
    <property type="evidence" value="ECO:0007669"/>
    <property type="project" value="TreeGrafter"/>
</dbReference>
<dbReference type="PANTHER" id="PTHR48078">
    <property type="entry name" value="THREONINE DEHYDRATASE, MITOCHONDRIAL-RELATED"/>
    <property type="match status" value="1"/>
</dbReference>
<evidence type="ECO:0000259" key="4">
    <source>
        <dbReference type="Pfam" id="PF00291"/>
    </source>
</evidence>
<dbReference type="Gene3D" id="3.40.50.1100">
    <property type="match status" value="2"/>
</dbReference>
<reference evidence="5 6" key="1">
    <citation type="submission" date="2019-08" db="EMBL/GenBank/DDBJ databases">
        <title>Paraburkholderia sp. DCY113.</title>
        <authorList>
            <person name="Kang J."/>
        </authorList>
    </citation>
    <scope>NUCLEOTIDE SEQUENCE [LARGE SCALE GENOMIC DNA]</scope>
    <source>
        <strain evidence="5 6">DCY113</strain>
    </source>
</reference>
<evidence type="ECO:0000313" key="5">
    <source>
        <dbReference type="EMBL" id="KAA0997917.1"/>
    </source>
</evidence>
<gene>
    <name evidence="5" type="ORF">FVF58_46930</name>
</gene>
<evidence type="ECO:0000256" key="1">
    <source>
        <dbReference type="ARBA" id="ARBA00001933"/>
    </source>
</evidence>
<dbReference type="EMBL" id="VTUZ01000069">
    <property type="protein sequence ID" value="KAA0997917.1"/>
    <property type="molecule type" value="Genomic_DNA"/>
</dbReference>
<keyword evidence="6" id="KW-1185">Reference proteome</keyword>
<name>A0A5B0G347_9BURK</name>
<dbReference type="Pfam" id="PF00291">
    <property type="entry name" value="PALP"/>
    <property type="match status" value="1"/>
</dbReference>
<keyword evidence="2" id="KW-0663">Pyridoxal phosphate</keyword>
<accession>A0A5B0G347</accession>
<dbReference type="PANTHER" id="PTHR48078:SF6">
    <property type="entry name" value="L-THREONINE DEHYDRATASE CATABOLIC TDCB"/>
    <property type="match status" value="1"/>
</dbReference>
<dbReference type="GO" id="GO:0006565">
    <property type="term" value="P:L-serine catabolic process"/>
    <property type="evidence" value="ECO:0007669"/>
    <property type="project" value="TreeGrafter"/>
</dbReference>